<dbReference type="SUPFAM" id="SSF48403">
    <property type="entry name" value="Ankyrin repeat"/>
    <property type="match status" value="1"/>
</dbReference>
<evidence type="ECO:0000256" key="3">
    <source>
        <dbReference type="ARBA" id="ARBA00023043"/>
    </source>
</evidence>
<gene>
    <name evidence="6" type="ORF">OsI_05144</name>
</gene>
<evidence type="ECO:0000256" key="2">
    <source>
        <dbReference type="ARBA" id="ARBA00022737"/>
    </source>
</evidence>
<evidence type="ECO:0000256" key="5">
    <source>
        <dbReference type="SAM" id="Phobius"/>
    </source>
</evidence>
<dbReference type="Gramene" id="BGIOSGA005144-TA">
    <property type="protein sequence ID" value="BGIOSGA005144-PA"/>
    <property type="gene ID" value="BGIOSGA005144"/>
</dbReference>
<keyword evidence="2" id="KW-0677">Repeat</keyword>
<dbReference type="Proteomes" id="UP000007015">
    <property type="component" value="Chromosome 1"/>
</dbReference>
<organism evidence="6 7">
    <name type="scientific">Oryza sativa subsp. indica</name>
    <name type="common">Rice</name>
    <dbReference type="NCBI Taxonomy" id="39946"/>
    <lineage>
        <taxon>Eukaryota</taxon>
        <taxon>Viridiplantae</taxon>
        <taxon>Streptophyta</taxon>
        <taxon>Embryophyta</taxon>
        <taxon>Tracheophyta</taxon>
        <taxon>Spermatophyta</taxon>
        <taxon>Magnoliopsida</taxon>
        <taxon>Liliopsida</taxon>
        <taxon>Poales</taxon>
        <taxon>Poaceae</taxon>
        <taxon>BOP clade</taxon>
        <taxon>Oryzoideae</taxon>
        <taxon>Oryzeae</taxon>
        <taxon>Oryzinae</taxon>
        <taxon>Oryza</taxon>
        <taxon>Oryza sativa</taxon>
    </lineage>
</organism>
<dbReference type="PROSITE" id="PS50088">
    <property type="entry name" value="ANK_REPEAT"/>
    <property type="match status" value="1"/>
</dbReference>
<protein>
    <submittedName>
        <fullName evidence="6">Uncharacterized protein</fullName>
    </submittedName>
</protein>
<dbReference type="InterPro" id="IPR036770">
    <property type="entry name" value="Ankyrin_rpt-contain_sf"/>
</dbReference>
<keyword evidence="5" id="KW-0472">Membrane</keyword>
<keyword evidence="5" id="KW-0812">Transmembrane</keyword>
<evidence type="ECO:0000256" key="1">
    <source>
        <dbReference type="ARBA" id="ARBA00005949"/>
    </source>
</evidence>
<name>B8A935_ORYSI</name>
<evidence type="ECO:0000313" key="6">
    <source>
        <dbReference type="EMBL" id="EEC72134.1"/>
    </source>
</evidence>
<keyword evidence="3 4" id="KW-0040">ANK repeat</keyword>
<feature type="transmembrane region" description="Helical" evidence="5">
    <location>
        <begin position="532"/>
        <end position="551"/>
    </location>
</feature>
<proteinExistence type="inferred from homology"/>
<keyword evidence="7" id="KW-1185">Reference proteome</keyword>
<dbReference type="GO" id="GO:0045732">
    <property type="term" value="P:positive regulation of protein catabolic process"/>
    <property type="evidence" value="ECO:0007669"/>
    <property type="project" value="TreeGrafter"/>
</dbReference>
<dbReference type="PROSITE" id="PS50297">
    <property type="entry name" value="ANK_REP_REGION"/>
    <property type="match status" value="1"/>
</dbReference>
<dbReference type="Gene3D" id="1.25.40.20">
    <property type="entry name" value="Ankyrin repeat-containing domain"/>
    <property type="match status" value="1"/>
</dbReference>
<dbReference type="HOGENOM" id="CLU_032958_1_0_1"/>
<evidence type="ECO:0000313" key="7">
    <source>
        <dbReference type="Proteomes" id="UP000007015"/>
    </source>
</evidence>
<dbReference type="EMBL" id="CM000126">
    <property type="protein sequence ID" value="EEC72134.1"/>
    <property type="molecule type" value="Genomic_DNA"/>
</dbReference>
<keyword evidence="5" id="KW-1133">Transmembrane helix</keyword>
<dbReference type="FunFam" id="1.25.40.20:FF:000606">
    <property type="entry name" value="Os01g0943800 protein"/>
    <property type="match status" value="1"/>
</dbReference>
<comment type="similarity">
    <text evidence="1">Belongs to the ankyrin SOCS box (ASB) family.</text>
</comment>
<dbReference type="AlphaFoldDB" id="B8A935"/>
<sequence>MSESALDKHIVVKIPDHVLPDAFIGESVGKGKEDGATVDNMDPSRPFLVIKKSDLDKADEWVKIKYAWMAKSLTNDIIIPDPTPQVVRDAFFDISPRLDSVLRKDSVRCFFRLFAECTAAMAFKCNITSETLSCIVRHNALRCAKTVLEGKAPQLSCMHANPNCINPYGIFPLHEAAERFSVDMIKLLFCHGASANLHTVNDAGIPGLLPLHVAVGNTCLHKYLEDNLSPVQYHEDYIYKLIHLLCLPEMKVFLDTVRLLAEKTDNLADELWNYMKNDKLVESAVLLLAARKHIREGKPDGFDIIAQRIYEDYDSLVCDKGDTAEGQKLLEERRPLLKCKCLIVTIISQAGEVLDNYIQAHSEVPNVEVLARVSYILKEFGFCPNEEYIDTMILCPYNKISYSDIVHKDVTKAVAQMSTSLPAAEKKAARKKALKGWDPTFIKRNFFPYWRSVLGAQLSVSNGAADEKSMLHRPQFRNSVVSNESSSLNHNISFLGRIQQLSGTHESRRYSTAAFRMLTKVPKDMSKKVPSGMLLLITIGLQSIMLRTSFADTLRRLRIYM</sequence>
<dbReference type="InterPro" id="IPR051573">
    <property type="entry name" value="Ankyrin-SOCS_box_domain"/>
</dbReference>
<dbReference type="PANTHER" id="PTHR24136:SF37">
    <property type="entry name" value="OS01G0942900 PROTEIN"/>
    <property type="match status" value="1"/>
</dbReference>
<dbReference type="PANTHER" id="PTHR24136">
    <property type="entry name" value="SOWAH (DROSOPHILA) HOMOLOG"/>
    <property type="match status" value="1"/>
</dbReference>
<reference evidence="6 7" key="1">
    <citation type="journal article" date="2005" name="PLoS Biol.">
        <title>The genomes of Oryza sativa: a history of duplications.</title>
        <authorList>
            <person name="Yu J."/>
            <person name="Wang J."/>
            <person name="Lin W."/>
            <person name="Li S."/>
            <person name="Li H."/>
            <person name="Zhou J."/>
            <person name="Ni P."/>
            <person name="Dong W."/>
            <person name="Hu S."/>
            <person name="Zeng C."/>
            <person name="Zhang J."/>
            <person name="Zhang Y."/>
            <person name="Li R."/>
            <person name="Xu Z."/>
            <person name="Li S."/>
            <person name="Li X."/>
            <person name="Zheng H."/>
            <person name="Cong L."/>
            <person name="Lin L."/>
            <person name="Yin J."/>
            <person name="Geng J."/>
            <person name="Li G."/>
            <person name="Shi J."/>
            <person name="Liu J."/>
            <person name="Lv H."/>
            <person name="Li J."/>
            <person name="Wang J."/>
            <person name="Deng Y."/>
            <person name="Ran L."/>
            <person name="Shi X."/>
            <person name="Wang X."/>
            <person name="Wu Q."/>
            <person name="Li C."/>
            <person name="Ren X."/>
            <person name="Wang J."/>
            <person name="Wang X."/>
            <person name="Li D."/>
            <person name="Liu D."/>
            <person name="Zhang X."/>
            <person name="Ji Z."/>
            <person name="Zhao W."/>
            <person name="Sun Y."/>
            <person name="Zhang Z."/>
            <person name="Bao J."/>
            <person name="Han Y."/>
            <person name="Dong L."/>
            <person name="Ji J."/>
            <person name="Chen P."/>
            <person name="Wu S."/>
            <person name="Liu J."/>
            <person name="Xiao Y."/>
            <person name="Bu D."/>
            <person name="Tan J."/>
            <person name="Yang L."/>
            <person name="Ye C."/>
            <person name="Zhang J."/>
            <person name="Xu J."/>
            <person name="Zhou Y."/>
            <person name="Yu Y."/>
            <person name="Zhang B."/>
            <person name="Zhuang S."/>
            <person name="Wei H."/>
            <person name="Liu B."/>
            <person name="Lei M."/>
            <person name="Yu H."/>
            <person name="Li Y."/>
            <person name="Xu H."/>
            <person name="Wei S."/>
            <person name="He X."/>
            <person name="Fang L."/>
            <person name="Zhang Z."/>
            <person name="Zhang Y."/>
            <person name="Huang X."/>
            <person name="Su Z."/>
            <person name="Tong W."/>
            <person name="Li J."/>
            <person name="Tong Z."/>
            <person name="Li S."/>
            <person name="Ye J."/>
            <person name="Wang L."/>
            <person name="Fang L."/>
            <person name="Lei T."/>
            <person name="Chen C."/>
            <person name="Chen H."/>
            <person name="Xu Z."/>
            <person name="Li H."/>
            <person name="Huang H."/>
            <person name="Zhang F."/>
            <person name="Xu H."/>
            <person name="Li N."/>
            <person name="Zhao C."/>
            <person name="Li S."/>
            <person name="Dong L."/>
            <person name="Huang Y."/>
            <person name="Li L."/>
            <person name="Xi Y."/>
            <person name="Qi Q."/>
            <person name="Li W."/>
            <person name="Zhang B."/>
            <person name="Hu W."/>
            <person name="Zhang Y."/>
            <person name="Tian X."/>
            <person name="Jiao Y."/>
            <person name="Liang X."/>
            <person name="Jin J."/>
            <person name="Gao L."/>
            <person name="Zheng W."/>
            <person name="Hao B."/>
            <person name="Liu S."/>
            <person name="Wang W."/>
            <person name="Yuan L."/>
            <person name="Cao M."/>
            <person name="McDermott J."/>
            <person name="Samudrala R."/>
            <person name="Wang J."/>
            <person name="Wong G.K."/>
            <person name="Yang H."/>
        </authorList>
    </citation>
    <scope>NUCLEOTIDE SEQUENCE [LARGE SCALE GENOMIC DNA]</scope>
    <source>
        <strain evidence="7">cv. 93-11</strain>
    </source>
</reference>
<feature type="repeat" description="ANK" evidence="4">
    <location>
        <begin position="168"/>
        <end position="200"/>
    </location>
</feature>
<dbReference type="InterPro" id="IPR002110">
    <property type="entry name" value="Ankyrin_rpt"/>
</dbReference>
<dbReference type="OMA" id="WEESEEW"/>
<dbReference type="GO" id="GO:0016567">
    <property type="term" value="P:protein ubiquitination"/>
    <property type="evidence" value="ECO:0007669"/>
    <property type="project" value="TreeGrafter"/>
</dbReference>
<accession>B8A935</accession>
<evidence type="ECO:0000256" key="4">
    <source>
        <dbReference type="PROSITE-ProRule" id="PRU00023"/>
    </source>
</evidence>